<reference evidence="3" key="2">
    <citation type="submission" date="2019-10" db="EMBL/GenBank/DDBJ databases">
        <title>A de novo genome assembly of a pear dwarfing rootstock.</title>
        <authorList>
            <person name="Wang F."/>
            <person name="Wang J."/>
            <person name="Li S."/>
            <person name="Zhang Y."/>
            <person name="Fang M."/>
            <person name="Ma L."/>
            <person name="Zhao Y."/>
            <person name="Jiang S."/>
        </authorList>
    </citation>
    <scope>NUCLEOTIDE SEQUENCE [LARGE SCALE GENOMIC DNA]</scope>
</reference>
<feature type="region of interest" description="Disordered" evidence="1">
    <location>
        <begin position="24"/>
        <end position="45"/>
    </location>
</feature>
<organism evidence="2 3">
    <name type="scientific">Pyrus ussuriensis x Pyrus communis</name>
    <dbReference type="NCBI Taxonomy" id="2448454"/>
    <lineage>
        <taxon>Eukaryota</taxon>
        <taxon>Viridiplantae</taxon>
        <taxon>Streptophyta</taxon>
        <taxon>Embryophyta</taxon>
        <taxon>Tracheophyta</taxon>
        <taxon>Spermatophyta</taxon>
        <taxon>Magnoliopsida</taxon>
        <taxon>eudicotyledons</taxon>
        <taxon>Gunneridae</taxon>
        <taxon>Pentapetalae</taxon>
        <taxon>rosids</taxon>
        <taxon>fabids</taxon>
        <taxon>Rosales</taxon>
        <taxon>Rosaceae</taxon>
        <taxon>Amygdaloideae</taxon>
        <taxon>Maleae</taxon>
        <taxon>Pyrus</taxon>
    </lineage>
</organism>
<dbReference type="EMBL" id="SMOL01000781">
    <property type="protein sequence ID" value="KAB2596413.1"/>
    <property type="molecule type" value="Genomic_DNA"/>
</dbReference>
<sequence>MRIWNWSSAFFVVKKLLPGQITADREKPGQAQRLTTEKREDREMSDTSACRIKALVLTCHLVTNSELERR</sequence>
<protein>
    <submittedName>
        <fullName evidence="2">Uncharacterized protein</fullName>
    </submittedName>
</protein>
<evidence type="ECO:0000256" key="1">
    <source>
        <dbReference type="SAM" id="MobiDB-lite"/>
    </source>
</evidence>
<proteinExistence type="predicted"/>
<accession>A0A5N5F108</accession>
<feature type="compositionally biased region" description="Basic and acidic residues" evidence="1">
    <location>
        <begin position="35"/>
        <end position="45"/>
    </location>
</feature>
<evidence type="ECO:0000313" key="3">
    <source>
        <dbReference type="Proteomes" id="UP000327157"/>
    </source>
</evidence>
<gene>
    <name evidence="2" type="ORF">D8674_031863</name>
</gene>
<keyword evidence="3" id="KW-1185">Reference proteome</keyword>
<dbReference type="AlphaFoldDB" id="A0A5N5F108"/>
<name>A0A5N5F108_9ROSA</name>
<reference evidence="2 3" key="1">
    <citation type="submission" date="2019-09" db="EMBL/GenBank/DDBJ databases">
        <authorList>
            <person name="Ou C."/>
        </authorList>
    </citation>
    <scope>NUCLEOTIDE SEQUENCE [LARGE SCALE GENOMIC DNA]</scope>
    <source>
        <strain evidence="2">S2</strain>
        <tissue evidence="2">Leaf</tissue>
    </source>
</reference>
<evidence type="ECO:0000313" key="2">
    <source>
        <dbReference type="EMBL" id="KAB2596413.1"/>
    </source>
</evidence>
<reference evidence="2 3" key="3">
    <citation type="submission" date="2019-11" db="EMBL/GenBank/DDBJ databases">
        <title>A de novo genome assembly of a pear dwarfing rootstock.</title>
        <authorList>
            <person name="Wang F."/>
            <person name="Wang J."/>
            <person name="Li S."/>
            <person name="Zhang Y."/>
            <person name="Fang M."/>
            <person name="Ma L."/>
            <person name="Zhao Y."/>
            <person name="Jiang S."/>
        </authorList>
    </citation>
    <scope>NUCLEOTIDE SEQUENCE [LARGE SCALE GENOMIC DNA]</scope>
    <source>
        <strain evidence="2">S2</strain>
        <tissue evidence="2">Leaf</tissue>
    </source>
</reference>
<dbReference type="Proteomes" id="UP000327157">
    <property type="component" value="Chromosome 7"/>
</dbReference>
<comment type="caution">
    <text evidence="2">The sequence shown here is derived from an EMBL/GenBank/DDBJ whole genome shotgun (WGS) entry which is preliminary data.</text>
</comment>